<evidence type="ECO:0000313" key="2">
    <source>
        <dbReference type="EMBL" id="QDZ07676.1"/>
    </source>
</evidence>
<organism evidence="2 3">
    <name type="scientific">Sphingomonas panacisoli</name>
    <dbReference type="NCBI Taxonomy" id="1813879"/>
    <lineage>
        <taxon>Bacteria</taxon>
        <taxon>Pseudomonadati</taxon>
        <taxon>Pseudomonadota</taxon>
        <taxon>Alphaproteobacteria</taxon>
        <taxon>Sphingomonadales</taxon>
        <taxon>Sphingomonadaceae</taxon>
        <taxon>Sphingomonas</taxon>
    </lineage>
</organism>
<dbReference type="KEGG" id="spai:FPZ24_09380"/>
<dbReference type="RefSeq" id="WP_146571388.1">
    <property type="nucleotide sequence ID" value="NZ_CP042306.1"/>
</dbReference>
<accession>A0A5B8LIF3</accession>
<protein>
    <submittedName>
        <fullName evidence="2">Uncharacterized protein</fullName>
    </submittedName>
</protein>
<dbReference type="EMBL" id="CP042306">
    <property type="protein sequence ID" value="QDZ07676.1"/>
    <property type="molecule type" value="Genomic_DNA"/>
</dbReference>
<evidence type="ECO:0000313" key="3">
    <source>
        <dbReference type="Proteomes" id="UP000315673"/>
    </source>
</evidence>
<evidence type="ECO:0000256" key="1">
    <source>
        <dbReference type="SAM" id="Phobius"/>
    </source>
</evidence>
<gene>
    <name evidence="2" type="ORF">FPZ24_09380</name>
</gene>
<keyword evidence="1" id="KW-0812">Transmembrane</keyword>
<keyword evidence="1" id="KW-0472">Membrane</keyword>
<dbReference type="Proteomes" id="UP000315673">
    <property type="component" value="Chromosome"/>
</dbReference>
<reference evidence="2 3" key="1">
    <citation type="submission" date="2019-07" db="EMBL/GenBank/DDBJ databases">
        <title>Full genome sequence of Sphingomonas sp. 4R-6-7(HKS19).</title>
        <authorList>
            <person name="Im W.-T."/>
        </authorList>
    </citation>
    <scope>NUCLEOTIDE SEQUENCE [LARGE SCALE GENOMIC DNA]</scope>
    <source>
        <strain evidence="2 3">HKS19</strain>
    </source>
</reference>
<proteinExistence type="predicted"/>
<dbReference type="OrthoDB" id="7432392at2"/>
<dbReference type="AlphaFoldDB" id="A0A5B8LIF3"/>
<keyword evidence="1" id="KW-1133">Transmembrane helix</keyword>
<keyword evidence="3" id="KW-1185">Reference proteome</keyword>
<name>A0A5B8LIF3_9SPHN</name>
<feature type="transmembrane region" description="Helical" evidence="1">
    <location>
        <begin position="26"/>
        <end position="46"/>
    </location>
</feature>
<sequence length="241" mass="26008">MTLSSNPAPRRLRATPGRLARNNSGVALLEFAFSMPLVLMIGLYGLESANLALINLKVSQIALMLADNSSRVGVIDSTQIEQLREVDMNDVLQAARMQGTGIGLTTNGRITVSSLETDDKGTQRIHWQRCIGKKSGTNYDSSYGTTTITAGTDTTPANAGTLAPTGMGDPGQKVNAPAKSGVMFVEVNYDYKPIVGQWLFGAARIHYIASFVVRDNRDFTQIYNPTTSPVTPRSTCNLYPS</sequence>